<keyword evidence="3" id="KW-1185">Reference proteome</keyword>
<organism evidence="2 3">
    <name type="scientific">Chitinibacter fontanus</name>
    <dbReference type="NCBI Taxonomy" id="1737446"/>
    <lineage>
        <taxon>Bacteria</taxon>
        <taxon>Pseudomonadati</taxon>
        <taxon>Pseudomonadota</taxon>
        <taxon>Betaproteobacteria</taxon>
        <taxon>Neisseriales</taxon>
        <taxon>Chitinibacteraceae</taxon>
        <taxon>Chitinibacter</taxon>
    </lineage>
</organism>
<accession>A0A7D5ZFC8</accession>
<evidence type="ECO:0000313" key="3">
    <source>
        <dbReference type="Proteomes" id="UP000510822"/>
    </source>
</evidence>
<dbReference type="Gene3D" id="1.20.1290.10">
    <property type="entry name" value="AhpD-like"/>
    <property type="match status" value="1"/>
</dbReference>
<gene>
    <name evidence="2" type="ORF">HZU75_15910</name>
</gene>
<dbReference type="RefSeq" id="WP_180306959.1">
    <property type="nucleotide sequence ID" value="NZ_CP058952.1"/>
</dbReference>
<dbReference type="KEGG" id="cfon:HZU75_15910"/>
<dbReference type="PANTHER" id="PTHR33930:SF2">
    <property type="entry name" value="BLR3452 PROTEIN"/>
    <property type="match status" value="1"/>
</dbReference>
<dbReference type="Pfam" id="PF02627">
    <property type="entry name" value="CMD"/>
    <property type="match status" value="1"/>
</dbReference>
<evidence type="ECO:0000313" key="2">
    <source>
        <dbReference type="EMBL" id="QLI82885.1"/>
    </source>
</evidence>
<dbReference type="PANTHER" id="PTHR33930">
    <property type="entry name" value="ALKYL HYDROPEROXIDE REDUCTASE AHPD"/>
    <property type="match status" value="1"/>
</dbReference>
<dbReference type="NCBIfam" id="TIGR00778">
    <property type="entry name" value="ahpD_dom"/>
    <property type="match status" value="1"/>
</dbReference>
<feature type="domain" description="Carboxymuconolactone decarboxylase-like" evidence="1">
    <location>
        <begin position="24"/>
        <end position="105"/>
    </location>
</feature>
<dbReference type="SUPFAM" id="SSF69118">
    <property type="entry name" value="AhpD-like"/>
    <property type="match status" value="1"/>
</dbReference>
<name>A0A7D5ZFC8_9NEIS</name>
<dbReference type="Proteomes" id="UP000510822">
    <property type="component" value="Chromosome"/>
</dbReference>
<proteinExistence type="predicted"/>
<dbReference type="InterPro" id="IPR004675">
    <property type="entry name" value="AhpD_core"/>
</dbReference>
<reference evidence="2 3" key="1">
    <citation type="journal article" date="2016" name="Int. J. Syst. Evol. Microbiol.">
        <title>Chitinibacter fontanus sp. nov., isolated from a spring.</title>
        <authorList>
            <person name="Sheu S.Y."/>
            <person name="Li Y.S."/>
            <person name="Young C.C."/>
            <person name="Chen W.M."/>
        </authorList>
    </citation>
    <scope>NUCLEOTIDE SEQUENCE [LARGE SCALE GENOMIC DNA]</scope>
    <source>
        <strain evidence="2 3">STM-7</strain>
    </source>
</reference>
<dbReference type="GO" id="GO:0051920">
    <property type="term" value="F:peroxiredoxin activity"/>
    <property type="evidence" value="ECO:0007669"/>
    <property type="project" value="InterPro"/>
</dbReference>
<evidence type="ECO:0000259" key="1">
    <source>
        <dbReference type="Pfam" id="PF02627"/>
    </source>
</evidence>
<dbReference type="EMBL" id="CP058952">
    <property type="protein sequence ID" value="QLI82885.1"/>
    <property type="molecule type" value="Genomic_DNA"/>
</dbReference>
<sequence length="118" mass="12746">MSEHYHQVVREISGKLREFNQEIPDTAQAFGALTKATHTEGAISKKHKELMAMAIAIAARCQGCLGFHAQACVKLGVTRAEFLEMIQVAVYMGGGPSMMTGAEALIAFEEYGGEKAVK</sequence>
<dbReference type="InterPro" id="IPR029032">
    <property type="entry name" value="AhpD-like"/>
</dbReference>
<dbReference type="AlphaFoldDB" id="A0A7D5ZFC8"/>
<dbReference type="InterPro" id="IPR003779">
    <property type="entry name" value="CMD-like"/>
</dbReference>
<protein>
    <submittedName>
        <fullName evidence="2">Carboxymuconolactone decarboxylase family protein</fullName>
    </submittedName>
</protein>